<evidence type="ECO:0000313" key="2">
    <source>
        <dbReference type="EMBL" id="CDF87186.1"/>
    </source>
</evidence>
<feature type="region of interest" description="Disordered" evidence="1">
    <location>
        <begin position="143"/>
        <end position="173"/>
    </location>
</feature>
<dbReference type="InterPro" id="IPR013268">
    <property type="entry name" value="UTP16"/>
</dbReference>
<dbReference type="AlphaFoldDB" id="A0A8J2T173"/>
<feature type="compositionally biased region" description="Low complexity" evidence="1">
    <location>
        <begin position="72"/>
        <end position="81"/>
    </location>
</feature>
<dbReference type="Pfam" id="PF08297">
    <property type="entry name" value="U3_snoRNA_assoc"/>
    <property type="match status" value="1"/>
</dbReference>
<feature type="compositionally biased region" description="Basic residues" evidence="1">
    <location>
        <begin position="164"/>
        <end position="173"/>
    </location>
</feature>
<sequence>MSKSDYSSDSDSAPEEEGLGTAQQDVQSQLQEREEALRREQRLLKEQRRRQVELYTRQKEEKESRIGEKLAEMPLELLETLESTEKSQKKEREPKRAAQQHITFAEELIDDEPVSKRPMYKKRTLAKLRATAAKKGPVTVQLLQQNSQLPPKAERVTVNDRDKWLRRKSLKRK</sequence>
<dbReference type="OrthoDB" id="4096107at2759"/>
<accession>A0A8J2T173</accession>
<proteinExistence type="predicted"/>
<evidence type="ECO:0000256" key="1">
    <source>
        <dbReference type="SAM" id="MobiDB-lite"/>
    </source>
</evidence>
<organism evidence="2 3">
    <name type="scientific">Zygosaccharomyces bailii (strain CLIB 213 / ATCC 58445 / CBS 680 / BCRC 21525 / NBRC 1098 / NCYC 1416 / NRRL Y-2227)</name>
    <dbReference type="NCBI Taxonomy" id="1333698"/>
    <lineage>
        <taxon>Eukaryota</taxon>
        <taxon>Fungi</taxon>
        <taxon>Dikarya</taxon>
        <taxon>Ascomycota</taxon>
        <taxon>Saccharomycotina</taxon>
        <taxon>Saccharomycetes</taxon>
        <taxon>Saccharomycetales</taxon>
        <taxon>Saccharomycetaceae</taxon>
        <taxon>Zygosaccharomyces</taxon>
    </lineage>
</organism>
<gene>
    <name evidence="2" type="ORF">BN860_00694g</name>
</gene>
<feature type="compositionally biased region" description="Low complexity" evidence="1">
    <location>
        <begin position="1"/>
        <end position="11"/>
    </location>
</feature>
<name>A0A8J2T173_ZYGB2</name>
<dbReference type="GO" id="GO:0006364">
    <property type="term" value="P:rRNA processing"/>
    <property type="evidence" value="ECO:0007669"/>
    <property type="project" value="InterPro"/>
</dbReference>
<feature type="compositionally biased region" description="Basic and acidic residues" evidence="1">
    <location>
        <begin position="152"/>
        <end position="163"/>
    </location>
</feature>
<protein>
    <submittedName>
        <fullName evidence="2">BN860_00694g1_1</fullName>
    </submittedName>
</protein>
<feature type="compositionally biased region" description="Basic and acidic residues" evidence="1">
    <location>
        <begin position="31"/>
        <end position="71"/>
    </location>
</feature>
<dbReference type="EMBL" id="HG316454">
    <property type="protein sequence ID" value="CDF87186.1"/>
    <property type="molecule type" value="Genomic_DNA"/>
</dbReference>
<evidence type="ECO:0000313" key="3">
    <source>
        <dbReference type="Proteomes" id="UP000019375"/>
    </source>
</evidence>
<reference evidence="3" key="1">
    <citation type="journal article" date="2013" name="Genome Announc.">
        <title>Genome sequence of the food spoilage yeast Zygosaccharomyces bailii CLIB 213(T).</title>
        <authorList>
            <person name="Galeote V."/>
            <person name="Bigey F."/>
            <person name="Devillers H."/>
            <person name="Neuveglise C."/>
            <person name="Dequin S."/>
        </authorList>
    </citation>
    <scope>NUCLEOTIDE SEQUENCE [LARGE SCALE GENOMIC DNA]</scope>
    <source>
        <strain evidence="3">CLIB 213 / ATCC 58445 / CBS 680 / CCRC 21525 / NBRC 1098 / NCYC 1416 / NRRL Y-2227</strain>
    </source>
</reference>
<keyword evidence="3" id="KW-1185">Reference proteome</keyword>
<feature type="compositionally biased region" description="Basic and acidic residues" evidence="1">
    <location>
        <begin position="83"/>
        <end position="96"/>
    </location>
</feature>
<dbReference type="GO" id="GO:0030515">
    <property type="term" value="F:snoRNA binding"/>
    <property type="evidence" value="ECO:0007669"/>
    <property type="project" value="InterPro"/>
</dbReference>
<feature type="region of interest" description="Disordered" evidence="1">
    <location>
        <begin position="1"/>
        <end position="100"/>
    </location>
</feature>
<dbReference type="Proteomes" id="UP000019375">
    <property type="component" value="Unassembled WGS sequence"/>
</dbReference>